<keyword evidence="2" id="KW-1185">Reference proteome</keyword>
<proteinExistence type="predicted"/>
<name>A0A026WCD4_OOCBI</name>
<evidence type="ECO:0000313" key="1">
    <source>
        <dbReference type="EMBL" id="EZA53598.1"/>
    </source>
</evidence>
<dbReference type="AlphaFoldDB" id="A0A026WCD4"/>
<gene>
    <name evidence="1" type="ORF">X777_06927</name>
</gene>
<accession>A0A026WCD4</accession>
<organism evidence="1 2">
    <name type="scientific">Ooceraea biroi</name>
    <name type="common">Clonal raider ant</name>
    <name type="synonym">Cerapachys biroi</name>
    <dbReference type="NCBI Taxonomy" id="2015173"/>
    <lineage>
        <taxon>Eukaryota</taxon>
        <taxon>Metazoa</taxon>
        <taxon>Ecdysozoa</taxon>
        <taxon>Arthropoda</taxon>
        <taxon>Hexapoda</taxon>
        <taxon>Insecta</taxon>
        <taxon>Pterygota</taxon>
        <taxon>Neoptera</taxon>
        <taxon>Endopterygota</taxon>
        <taxon>Hymenoptera</taxon>
        <taxon>Apocrita</taxon>
        <taxon>Aculeata</taxon>
        <taxon>Formicoidea</taxon>
        <taxon>Formicidae</taxon>
        <taxon>Dorylinae</taxon>
        <taxon>Ooceraea</taxon>
    </lineage>
</organism>
<dbReference type="EMBL" id="KK107278">
    <property type="protein sequence ID" value="EZA53598.1"/>
    <property type="molecule type" value="Genomic_DNA"/>
</dbReference>
<protein>
    <submittedName>
        <fullName evidence="1">Uncharacterized protein</fullName>
    </submittedName>
</protein>
<reference evidence="1 2" key="1">
    <citation type="journal article" date="2014" name="Curr. Biol.">
        <title>The genome of the clonal raider ant Cerapachys biroi.</title>
        <authorList>
            <person name="Oxley P.R."/>
            <person name="Ji L."/>
            <person name="Fetter-Pruneda I."/>
            <person name="McKenzie S.K."/>
            <person name="Li C."/>
            <person name="Hu H."/>
            <person name="Zhang G."/>
            <person name="Kronauer D.J."/>
        </authorList>
    </citation>
    <scope>NUCLEOTIDE SEQUENCE [LARGE SCALE GENOMIC DNA]</scope>
</reference>
<evidence type="ECO:0000313" key="2">
    <source>
        <dbReference type="Proteomes" id="UP000053097"/>
    </source>
</evidence>
<dbReference type="OMA" id="KYINCET"/>
<sequence length="174" mass="19628">MELRAISIDNENYSLSNTCAFDSLLQIVLVALYVKNKIITYKMAIDILDKGITACSYKQRAQILISIFADKSLRFEDCIQINCETNVGSLANIIFKNNPSFEEISVCNMGCPSQTQKLPAAQIDFNLLLQDDFYNIIENNIVLKGKKKCCQIGCSGFEMTTLSKIGKQIYVMYF</sequence>
<dbReference type="Proteomes" id="UP000053097">
    <property type="component" value="Unassembled WGS sequence"/>
</dbReference>